<organism evidence="20 21">
    <name type="scientific">Sinocyclocheilus grahami</name>
    <name type="common">Dianchi golden-line fish</name>
    <name type="synonym">Barbus grahami</name>
    <dbReference type="NCBI Taxonomy" id="75366"/>
    <lineage>
        <taxon>Eukaryota</taxon>
        <taxon>Metazoa</taxon>
        <taxon>Chordata</taxon>
        <taxon>Craniata</taxon>
        <taxon>Vertebrata</taxon>
        <taxon>Euteleostomi</taxon>
        <taxon>Actinopterygii</taxon>
        <taxon>Neopterygii</taxon>
        <taxon>Teleostei</taxon>
        <taxon>Ostariophysi</taxon>
        <taxon>Cypriniformes</taxon>
        <taxon>Cyprinidae</taxon>
        <taxon>Cyprininae</taxon>
        <taxon>Sinocyclocheilus</taxon>
    </lineage>
</organism>
<dbReference type="FunFam" id="1.20.120.230:FF:000011">
    <property type="entry name" value="Catenin alpha 1"/>
    <property type="match status" value="1"/>
</dbReference>
<dbReference type="Ensembl" id="ENSSGRT00000082999.1">
    <property type="protein sequence ID" value="ENSSGRP00000077964.1"/>
    <property type="gene ID" value="ENSSGRG00000038927.1"/>
</dbReference>
<keyword evidence="10" id="KW-0221">Differentiation</keyword>
<dbReference type="Proteomes" id="UP000472262">
    <property type="component" value="Unassembled WGS sequence"/>
</dbReference>
<dbReference type="FunFam" id="1.20.120.230:FF:000007">
    <property type="entry name" value="Catenin alpha 1"/>
    <property type="match status" value="1"/>
</dbReference>
<dbReference type="AlphaFoldDB" id="A0A672QPM2"/>
<feature type="region of interest" description="Disordered" evidence="19">
    <location>
        <begin position="480"/>
        <end position="507"/>
    </location>
</feature>
<evidence type="ECO:0000256" key="10">
    <source>
        <dbReference type="ARBA" id="ARBA00022782"/>
    </source>
</evidence>
<dbReference type="GO" id="GO:0016342">
    <property type="term" value="C:catenin complex"/>
    <property type="evidence" value="ECO:0007669"/>
    <property type="project" value="TreeGrafter"/>
</dbReference>
<dbReference type="GO" id="GO:0005856">
    <property type="term" value="C:cytoskeleton"/>
    <property type="evidence" value="ECO:0007669"/>
    <property type="project" value="UniProtKB-SubCell"/>
</dbReference>
<dbReference type="GO" id="GO:0045296">
    <property type="term" value="F:cadherin binding"/>
    <property type="evidence" value="ECO:0007669"/>
    <property type="project" value="InterPro"/>
</dbReference>
<name>A0A672QPM2_SINGR</name>
<keyword evidence="15" id="KW-0539">Nucleus</keyword>
<keyword evidence="8" id="KW-1003">Cell membrane</keyword>
<dbReference type="GO" id="GO:0098609">
    <property type="term" value="P:cell-cell adhesion"/>
    <property type="evidence" value="ECO:0007669"/>
    <property type="project" value="TreeGrafter"/>
</dbReference>
<evidence type="ECO:0000256" key="16">
    <source>
        <dbReference type="ARBA" id="ARBA00023273"/>
    </source>
</evidence>
<evidence type="ECO:0000256" key="9">
    <source>
        <dbReference type="ARBA" id="ARBA00022490"/>
    </source>
</evidence>
<evidence type="ECO:0000256" key="15">
    <source>
        <dbReference type="ARBA" id="ARBA00023242"/>
    </source>
</evidence>
<dbReference type="PANTHER" id="PTHR18914:SF23">
    <property type="entry name" value="CATENIN ALPHA-2"/>
    <property type="match status" value="1"/>
</dbReference>
<reference evidence="20" key="2">
    <citation type="submission" date="2025-09" db="UniProtKB">
        <authorList>
            <consortium name="Ensembl"/>
        </authorList>
    </citation>
    <scope>IDENTIFICATION</scope>
</reference>
<proteinExistence type="inferred from homology"/>
<dbReference type="GO" id="GO:0016477">
    <property type="term" value="P:cell migration"/>
    <property type="evidence" value="ECO:0007669"/>
    <property type="project" value="TreeGrafter"/>
</dbReference>
<keyword evidence="9" id="KW-0963">Cytoplasm</keyword>
<dbReference type="SUPFAM" id="SSF47220">
    <property type="entry name" value="alpha-catenin/vinculin-like"/>
    <property type="match status" value="3"/>
</dbReference>
<dbReference type="GO" id="GO:0030154">
    <property type="term" value="P:cell differentiation"/>
    <property type="evidence" value="ECO:0007669"/>
    <property type="project" value="UniProtKB-KW"/>
</dbReference>
<feature type="compositionally biased region" description="Basic residues" evidence="19">
    <location>
        <begin position="496"/>
        <end position="506"/>
    </location>
</feature>
<keyword evidence="21" id="KW-1185">Reference proteome</keyword>
<evidence type="ECO:0000256" key="8">
    <source>
        <dbReference type="ARBA" id="ARBA00022475"/>
    </source>
</evidence>
<accession>A0A672QPM2</accession>
<protein>
    <recommendedName>
        <fullName evidence="17">Catenin alpha-2</fullName>
    </recommendedName>
    <alternativeName>
        <fullName evidence="18">Alpha N-catenin</fullName>
    </alternativeName>
</protein>
<evidence type="ECO:0000256" key="3">
    <source>
        <dbReference type="ARBA" id="ARBA00004413"/>
    </source>
</evidence>
<evidence type="ECO:0000313" key="20">
    <source>
        <dbReference type="Ensembl" id="ENSSGRP00000077964.1"/>
    </source>
</evidence>
<keyword evidence="7" id="KW-0217">Developmental protein</keyword>
<keyword evidence="16" id="KW-0966">Cell projection</keyword>
<dbReference type="Pfam" id="PF01044">
    <property type="entry name" value="Vinculin"/>
    <property type="match status" value="1"/>
</dbReference>
<evidence type="ECO:0000256" key="17">
    <source>
        <dbReference type="ARBA" id="ARBA00023806"/>
    </source>
</evidence>
<evidence type="ECO:0000256" key="12">
    <source>
        <dbReference type="ARBA" id="ARBA00022949"/>
    </source>
</evidence>
<dbReference type="InterPro" id="IPR036723">
    <property type="entry name" value="Alpha-catenin/vinculin-like_sf"/>
</dbReference>
<dbReference type="GO" id="GO:0008013">
    <property type="term" value="F:beta-catenin binding"/>
    <property type="evidence" value="ECO:0007669"/>
    <property type="project" value="TreeGrafter"/>
</dbReference>
<dbReference type="GO" id="GO:0005634">
    <property type="term" value="C:nucleus"/>
    <property type="evidence" value="ECO:0007669"/>
    <property type="project" value="UniProtKB-SubCell"/>
</dbReference>
<evidence type="ECO:0000256" key="18">
    <source>
        <dbReference type="ARBA" id="ARBA00029822"/>
    </source>
</evidence>
<evidence type="ECO:0000256" key="11">
    <source>
        <dbReference type="ARBA" id="ARBA00022889"/>
    </source>
</evidence>
<evidence type="ECO:0000256" key="1">
    <source>
        <dbReference type="ARBA" id="ARBA00004123"/>
    </source>
</evidence>
<dbReference type="InterPro" id="IPR001033">
    <property type="entry name" value="Alpha_catenin"/>
</dbReference>
<dbReference type="Gene3D" id="1.20.120.230">
    <property type="entry name" value="Alpha-catenin/vinculin-like"/>
    <property type="match status" value="2"/>
</dbReference>
<evidence type="ECO:0000313" key="21">
    <source>
        <dbReference type="Proteomes" id="UP000472262"/>
    </source>
</evidence>
<keyword evidence="14" id="KW-0206">Cytoskeleton</keyword>
<dbReference type="GO" id="GO:0051015">
    <property type="term" value="F:actin filament binding"/>
    <property type="evidence" value="ECO:0007669"/>
    <property type="project" value="InterPro"/>
</dbReference>
<evidence type="ECO:0000256" key="5">
    <source>
        <dbReference type="ARBA" id="ARBA00004536"/>
    </source>
</evidence>
<keyword evidence="13" id="KW-0472">Membrane</keyword>
<keyword evidence="11" id="KW-0130">Cell adhesion</keyword>
<evidence type="ECO:0000256" key="14">
    <source>
        <dbReference type="ARBA" id="ARBA00023212"/>
    </source>
</evidence>
<dbReference type="GO" id="GO:0005912">
    <property type="term" value="C:adherens junction"/>
    <property type="evidence" value="ECO:0007669"/>
    <property type="project" value="UniProtKB-SubCell"/>
</dbReference>
<feature type="compositionally biased region" description="Basic and acidic residues" evidence="19">
    <location>
        <begin position="480"/>
        <end position="495"/>
    </location>
</feature>
<dbReference type="PRINTS" id="PR00805">
    <property type="entry name" value="ALPHACATENIN"/>
</dbReference>
<sequence length="521" mass="57898">VHSSNLPDLQKSGNQNHKVTLYFNLNVANLACSISNNEEGVKLVRMAATQIDSLCPQVINAALTLAARPQSKVAQDNMDVFKDQWEKQVRILTEAVDDITSVDDFLSVSENHILEDVNKCVIALQEGDVDTLDRTAGAIRGRAARVVHIINAEMENYEPGVYTERVLESIKLLSDTVMPRFAEQVEVAIEALSTSPPQSFEENEFIDASRLVYDGVRDIRKAVLMIRTPEELEDDSDFEQEDYDARSRTSVQTEDDQLIAGQSARAIMAQLPQEEKAKIAEQVESFRQEKCKLDAEVAKWDDNGNDIIVLAKQMCMIMMEMTDFTRGKGPLKNSSDVINAAKKIAEAGSRMDKLARAVADQCPDSACKQDLLAYLQRIALYCHQLNICSKVKAEVQNLGGELIVSGLSSANHLCNKKNCHSSFITYLDSATSLIQAAKNLMNAVVLTVKASYVASTKYQKVYGTAAVNSPVVSWRMKAPEKKPLVKREKPEECQTRVRRGSQKKHISPVQALSEFKAMDSF</sequence>
<dbReference type="PANTHER" id="PTHR18914">
    <property type="entry name" value="ALPHA CATENIN"/>
    <property type="match status" value="1"/>
</dbReference>
<dbReference type="Gene3D" id="1.20.120.810">
    <property type="entry name" value="Vinculin, Vh2 four-helix bundle"/>
    <property type="match status" value="1"/>
</dbReference>
<evidence type="ECO:0000256" key="4">
    <source>
        <dbReference type="ARBA" id="ARBA00004489"/>
    </source>
</evidence>
<evidence type="ECO:0000256" key="2">
    <source>
        <dbReference type="ARBA" id="ARBA00004245"/>
    </source>
</evidence>
<evidence type="ECO:0000256" key="7">
    <source>
        <dbReference type="ARBA" id="ARBA00022473"/>
    </source>
</evidence>
<evidence type="ECO:0000256" key="19">
    <source>
        <dbReference type="SAM" id="MobiDB-lite"/>
    </source>
</evidence>
<comment type="subcellular location">
    <subcellularLocation>
        <location evidence="5">Cell junction</location>
        <location evidence="5">Adherens junction</location>
    </subcellularLocation>
    <subcellularLocation>
        <location evidence="3">Cell membrane</location>
        <topology evidence="3">Peripheral membrane protein</topology>
        <orientation evidence="3">Cytoplasmic side</orientation>
    </subcellularLocation>
    <subcellularLocation>
        <location evidence="4">Cell projection</location>
        <location evidence="4">Axon</location>
    </subcellularLocation>
    <subcellularLocation>
        <location evidence="2">Cytoplasm</location>
        <location evidence="2">Cytoskeleton</location>
    </subcellularLocation>
    <subcellularLocation>
        <location evidence="1">Nucleus</location>
    </subcellularLocation>
</comment>
<keyword evidence="12" id="KW-0965">Cell junction</keyword>
<evidence type="ECO:0000256" key="13">
    <source>
        <dbReference type="ARBA" id="ARBA00023136"/>
    </source>
</evidence>
<dbReference type="GO" id="GO:0030424">
    <property type="term" value="C:axon"/>
    <property type="evidence" value="ECO:0007669"/>
    <property type="project" value="UniProtKB-SubCell"/>
</dbReference>
<dbReference type="InterPro" id="IPR006077">
    <property type="entry name" value="Vinculin/catenin"/>
</dbReference>
<evidence type="ECO:0000256" key="6">
    <source>
        <dbReference type="ARBA" id="ARBA00008376"/>
    </source>
</evidence>
<reference evidence="20" key="1">
    <citation type="submission" date="2025-08" db="UniProtKB">
        <authorList>
            <consortium name="Ensembl"/>
        </authorList>
    </citation>
    <scope>IDENTIFICATION</scope>
</reference>
<comment type="similarity">
    <text evidence="6">Belongs to the vinculin/alpha-catenin family.</text>
</comment>